<dbReference type="SUPFAM" id="SSF46785">
    <property type="entry name" value="Winged helix' DNA-binding domain"/>
    <property type="match status" value="1"/>
</dbReference>
<proteinExistence type="inferred from homology"/>
<dbReference type="InterPro" id="IPR005119">
    <property type="entry name" value="LysR_subst-bd"/>
</dbReference>
<reference evidence="7" key="1">
    <citation type="submission" date="2013-08" db="EMBL/GenBank/DDBJ databases">
        <title>Genome sequencing of Arenimonas donghaensis.</title>
        <authorList>
            <person name="Chen F."/>
            <person name="Wang G."/>
        </authorList>
    </citation>
    <scope>NUCLEOTIDE SEQUENCE [LARGE SCALE GENOMIC DNA]</scope>
    <source>
        <strain evidence="7">HO3-R19</strain>
    </source>
</reference>
<keyword evidence="7" id="KW-1185">Reference proteome</keyword>
<dbReference type="Pfam" id="PF00126">
    <property type="entry name" value="HTH_1"/>
    <property type="match status" value="1"/>
</dbReference>
<dbReference type="InterPro" id="IPR036388">
    <property type="entry name" value="WH-like_DNA-bd_sf"/>
</dbReference>
<keyword evidence="3" id="KW-0238">DNA-binding</keyword>
<dbReference type="InterPro" id="IPR058163">
    <property type="entry name" value="LysR-type_TF_proteobact-type"/>
</dbReference>
<dbReference type="Gene3D" id="1.10.10.10">
    <property type="entry name" value="Winged helix-like DNA-binding domain superfamily/Winged helix DNA-binding domain"/>
    <property type="match status" value="1"/>
</dbReference>
<dbReference type="EMBL" id="AVCJ01000004">
    <property type="protein sequence ID" value="KFL37357.1"/>
    <property type="molecule type" value="Genomic_DNA"/>
</dbReference>
<evidence type="ECO:0000259" key="5">
    <source>
        <dbReference type="PROSITE" id="PS50931"/>
    </source>
</evidence>
<evidence type="ECO:0000256" key="4">
    <source>
        <dbReference type="ARBA" id="ARBA00023163"/>
    </source>
</evidence>
<dbReference type="PANTHER" id="PTHR30537">
    <property type="entry name" value="HTH-TYPE TRANSCRIPTIONAL REGULATOR"/>
    <property type="match status" value="1"/>
</dbReference>
<dbReference type="STRING" id="1121014.N788_10175"/>
<evidence type="ECO:0000313" key="6">
    <source>
        <dbReference type="EMBL" id="KFL37357.1"/>
    </source>
</evidence>
<reference evidence="6 7" key="2">
    <citation type="journal article" date="2015" name="Stand. Genomic Sci.">
        <title>High quality draft genomic sequence of Arenimonas donghaensis DSM 18148(T).</title>
        <authorList>
            <person name="Chen F."/>
            <person name="Wang H."/>
            <person name="Cao Y."/>
            <person name="Li X."/>
            <person name="Wang G."/>
        </authorList>
    </citation>
    <scope>NUCLEOTIDE SEQUENCE [LARGE SCALE GENOMIC DNA]</scope>
    <source>
        <strain evidence="6 7">HO3-R19</strain>
    </source>
</reference>
<keyword evidence="2" id="KW-0805">Transcription regulation</keyword>
<dbReference type="CDD" id="cd08422">
    <property type="entry name" value="PBP2_CrgA_like"/>
    <property type="match status" value="1"/>
</dbReference>
<dbReference type="PROSITE" id="PS50931">
    <property type="entry name" value="HTH_LYSR"/>
    <property type="match status" value="1"/>
</dbReference>
<dbReference type="FunFam" id="1.10.10.10:FF:000001">
    <property type="entry name" value="LysR family transcriptional regulator"/>
    <property type="match status" value="1"/>
</dbReference>
<dbReference type="Proteomes" id="UP000029085">
    <property type="component" value="Unassembled WGS sequence"/>
</dbReference>
<evidence type="ECO:0000256" key="1">
    <source>
        <dbReference type="ARBA" id="ARBA00009437"/>
    </source>
</evidence>
<protein>
    <recommendedName>
        <fullName evidence="5">HTH lysR-type domain-containing protein</fullName>
    </recommendedName>
</protein>
<comment type="caution">
    <text evidence="6">The sequence shown here is derived from an EMBL/GenBank/DDBJ whole genome shotgun (WGS) entry which is preliminary data.</text>
</comment>
<dbReference type="AlphaFoldDB" id="A0A087MKF4"/>
<evidence type="ECO:0000313" key="7">
    <source>
        <dbReference type="Proteomes" id="UP000029085"/>
    </source>
</evidence>
<dbReference type="GO" id="GO:0003700">
    <property type="term" value="F:DNA-binding transcription factor activity"/>
    <property type="evidence" value="ECO:0007669"/>
    <property type="project" value="InterPro"/>
</dbReference>
<evidence type="ECO:0000256" key="3">
    <source>
        <dbReference type="ARBA" id="ARBA00023125"/>
    </source>
</evidence>
<dbReference type="GO" id="GO:0006351">
    <property type="term" value="P:DNA-templated transcription"/>
    <property type="evidence" value="ECO:0007669"/>
    <property type="project" value="TreeGrafter"/>
</dbReference>
<organism evidence="6 7">
    <name type="scientific">Arenimonas donghaensis DSM 18148 = HO3-R19</name>
    <dbReference type="NCBI Taxonomy" id="1121014"/>
    <lineage>
        <taxon>Bacteria</taxon>
        <taxon>Pseudomonadati</taxon>
        <taxon>Pseudomonadota</taxon>
        <taxon>Gammaproteobacteria</taxon>
        <taxon>Lysobacterales</taxon>
        <taxon>Lysobacteraceae</taxon>
        <taxon>Arenimonas</taxon>
    </lineage>
</organism>
<dbReference type="PATRIC" id="fig|1121014.3.peg.794"/>
<sequence length="297" mass="32223">MDRIAALRVFRRVIELNGFAAAGRDLGLSNAAVSKIIKDLEADLGTPLIVRTTRSLRLTDTGHDYFKQITRILDELGEADDAVRSRGAEPRGVLRVSAPLSLGLVLLSPLLARFAARYPEIALDVEFGDQPVDLIEGRFDLAIRGGRLKDSSLKARKLLDIERMVCASPAYLARCGTPESPEDLSGHRCLTYSLSATPRSWVLGRDGESVRIAVDGGFRANNSLAVREAAIEGLGLALLPKIYAADALASGRLVRVLPDWSGEPHALYGVYPQHREASLKIRSLLDFLAGAIKEATD</sequence>
<dbReference type="PANTHER" id="PTHR30537:SF5">
    <property type="entry name" value="HTH-TYPE TRANSCRIPTIONAL ACTIVATOR TTDR-RELATED"/>
    <property type="match status" value="1"/>
</dbReference>
<dbReference type="OrthoDB" id="9810065at2"/>
<dbReference type="InterPro" id="IPR000847">
    <property type="entry name" value="LysR_HTH_N"/>
</dbReference>
<dbReference type="FunFam" id="3.40.190.290:FF:000001">
    <property type="entry name" value="Transcriptional regulator, LysR family"/>
    <property type="match status" value="1"/>
</dbReference>
<dbReference type="Pfam" id="PF03466">
    <property type="entry name" value="LysR_substrate"/>
    <property type="match status" value="1"/>
</dbReference>
<name>A0A087MKF4_9GAMM</name>
<feature type="domain" description="HTH lysR-type" evidence="5">
    <location>
        <begin position="1"/>
        <end position="59"/>
    </location>
</feature>
<comment type="similarity">
    <text evidence="1">Belongs to the LysR transcriptional regulatory family.</text>
</comment>
<evidence type="ECO:0000256" key="2">
    <source>
        <dbReference type="ARBA" id="ARBA00023015"/>
    </source>
</evidence>
<dbReference type="GO" id="GO:0043565">
    <property type="term" value="F:sequence-specific DNA binding"/>
    <property type="evidence" value="ECO:0007669"/>
    <property type="project" value="TreeGrafter"/>
</dbReference>
<dbReference type="Gene3D" id="3.40.190.290">
    <property type="match status" value="1"/>
</dbReference>
<dbReference type="SUPFAM" id="SSF53850">
    <property type="entry name" value="Periplasmic binding protein-like II"/>
    <property type="match status" value="1"/>
</dbReference>
<dbReference type="InterPro" id="IPR036390">
    <property type="entry name" value="WH_DNA-bd_sf"/>
</dbReference>
<keyword evidence="4" id="KW-0804">Transcription</keyword>
<gene>
    <name evidence="6" type="ORF">N788_10175</name>
</gene>
<accession>A0A087MKF4</accession>
<dbReference type="RefSeq" id="WP_034221276.1">
    <property type="nucleotide sequence ID" value="NZ_AVCJ01000004.1"/>
</dbReference>